<dbReference type="InterPro" id="IPR036719">
    <property type="entry name" value="Neuro-gated_channel_TM_sf"/>
</dbReference>
<reference evidence="2" key="1">
    <citation type="submission" date="2023-07" db="EMBL/GenBank/DDBJ databases">
        <authorList>
            <consortium name="CYATHOMIX"/>
        </authorList>
    </citation>
    <scope>NUCLEOTIDE SEQUENCE</scope>
    <source>
        <strain evidence="2">N/A</strain>
    </source>
</reference>
<dbReference type="GO" id="GO:0006811">
    <property type="term" value="P:monoatomic ion transport"/>
    <property type="evidence" value="ECO:0007669"/>
    <property type="project" value="InterPro"/>
</dbReference>
<dbReference type="InterPro" id="IPR038050">
    <property type="entry name" value="Neuro_actylchol_rec"/>
</dbReference>
<dbReference type="Pfam" id="PF02932">
    <property type="entry name" value="Neur_chan_memb"/>
    <property type="match status" value="1"/>
</dbReference>
<protein>
    <recommendedName>
        <fullName evidence="1">Neurotransmitter-gated ion-channel transmembrane domain-containing protein</fullName>
    </recommendedName>
</protein>
<dbReference type="InterPro" id="IPR006029">
    <property type="entry name" value="Neurotrans-gated_channel_TM"/>
</dbReference>
<gene>
    <name evidence="2" type="ORF">CYNAS_LOCUS6149</name>
</gene>
<evidence type="ECO:0000259" key="1">
    <source>
        <dbReference type="Pfam" id="PF02932"/>
    </source>
</evidence>
<accession>A0AA36GL92</accession>
<dbReference type="SUPFAM" id="SSF90112">
    <property type="entry name" value="Neurotransmitter-gated ion-channel transmembrane pore"/>
    <property type="match status" value="1"/>
</dbReference>
<keyword evidence="3" id="KW-1185">Reference proteome</keyword>
<organism evidence="2 3">
    <name type="scientific">Cylicocyclus nassatus</name>
    <name type="common">Nematode worm</name>
    <dbReference type="NCBI Taxonomy" id="53992"/>
    <lineage>
        <taxon>Eukaryota</taxon>
        <taxon>Metazoa</taxon>
        <taxon>Ecdysozoa</taxon>
        <taxon>Nematoda</taxon>
        <taxon>Chromadorea</taxon>
        <taxon>Rhabditida</taxon>
        <taxon>Rhabditina</taxon>
        <taxon>Rhabditomorpha</taxon>
        <taxon>Strongyloidea</taxon>
        <taxon>Strongylidae</taxon>
        <taxon>Cylicocyclus</taxon>
    </lineage>
</organism>
<evidence type="ECO:0000313" key="2">
    <source>
        <dbReference type="EMBL" id="CAJ0594166.1"/>
    </source>
</evidence>
<dbReference type="EMBL" id="CATQJL010000112">
    <property type="protein sequence ID" value="CAJ0594166.1"/>
    <property type="molecule type" value="Genomic_DNA"/>
</dbReference>
<dbReference type="Proteomes" id="UP001176961">
    <property type="component" value="Unassembled WGS sequence"/>
</dbReference>
<proteinExistence type="predicted"/>
<dbReference type="GO" id="GO:0016020">
    <property type="term" value="C:membrane"/>
    <property type="evidence" value="ECO:0007669"/>
    <property type="project" value="InterPro"/>
</dbReference>
<name>A0AA36GL92_CYLNA</name>
<evidence type="ECO:0000313" key="3">
    <source>
        <dbReference type="Proteomes" id="UP001176961"/>
    </source>
</evidence>
<dbReference type="AlphaFoldDB" id="A0AA36GL92"/>
<feature type="domain" description="Neurotransmitter-gated ion-channel transmembrane" evidence="1">
    <location>
        <begin position="1"/>
        <end position="231"/>
    </location>
</feature>
<comment type="caution">
    <text evidence="2">The sequence shown here is derived from an EMBL/GenBank/DDBJ whole genome shotgun (WGS) entry which is preliminary data.</text>
</comment>
<dbReference type="Gene3D" id="1.20.58.390">
    <property type="entry name" value="Neurotransmitter-gated ion-channel transmembrane domain"/>
    <property type="match status" value="1"/>
</dbReference>
<sequence>MPPTSGHIPLIEAYFCCIMFEVWASVVCTMFTLNFHHRTPERHNAMRPLTKKIMLEWLPSLVFMKRPLPFSLEKPNGVAYNCNIDKKKFKTSYTSPTSSDFFFDLLQVCQIRTAGNLAGSKMFSQDSWAHNYMAVQKRLSSHSMGIYDCSELCQVPENGRRSSCVDIMRYKNALHPMVHVLGDALDDRQFTSIMKELCVISSHVRKEELMHDQQADWMFAAMVLDRLWMGFANITQTCVVESKVSNIKLIPIVNADETKYYVFSDNICPEGFDPNVIVSFGIGGNVKAELALKANHLTIHILKEGVVLLEELEILAFWSNRSILGTIIRIARGGAIIG</sequence>